<evidence type="ECO:0000313" key="2">
    <source>
        <dbReference type="Proteomes" id="UP000651977"/>
    </source>
</evidence>
<dbReference type="Proteomes" id="UP000651977">
    <property type="component" value="Unassembled WGS sequence"/>
</dbReference>
<organism evidence="1 2">
    <name type="scientific">Agarivorans gilvus</name>
    <dbReference type="NCBI Taxonomy" id="680279"/>
    <lineage>
        <taxon>Bacteria</taxon>
        <taxon>Pseudomonadati</taxon>
        <taxon>Pseudomonadota</taxon>
        <taxon>Gammaproteobacteria</taxon>
        <taxon>Alteromonadales</taxon>
        <taxon>Alteromonadaceae</taxon>
        <taxon>Agarivorans</taxon>
    </lineage>
</organism>
<accession>A0ABQ1HZW2</accession>
<protein>
    <submittedName>
        <fullName evidence="1">Uncharacterized protein</fullName>
    </submittedName>
</protein>
<dbReference type="EMBL" id="BMDY01000005">
    <property type="protein sequence ID" value="GGB00020.1"/>
    <property type="molecule type" value="Genomic_DNA"/>
</dbReference>
<evidence type="ECO:0000313" key="1">
    <source>
        <dbReference type="EMBL" id="GGB00020.1"/>
    </source>
</evidence>
<sequence>MFAGEGTALQALKVKLMISMKKRKAIANTLWLNDNYYHFMVMWFEKSPFIERELISYCLKRSSRKLQTADGLGTLHRERVSKIVALLEKPRDGGKYYCDLTGSQVRMRLRKITHQHVTKESGDTDVKA</sequence>
<name>A0ABQ1HZW2_9ALTE</name>
<keyword evidence="2" id="KW-1185">Reference proteome</keyword>
<gene>
    <name evidence="1" type="ORF">GCM10007414_11420</name>
</gene>
<reference evidence="2" key="1">
    <citation type="journal article" date="2019" name="Int. J. Syst. Evol. Microbiol.">
        <title>The Global Catalogue of Microorganisms (GCM) 10K type strain sequencing project: providing services to taxonomists for standard genome sequencing and annotation.</title>
        <authorList>
            <consortium name="The Broad Institute Genomics Platform"/>
            <consortium name="The Broad Institute Genome Sequencing Center for Infectious Disease"/>
            <person name="Wu L."/>
            <person name="Ma J."/>
        </authorList>
    </citation>
    <scope>NUCLEOTIDE SEQUENCE [LARGE SCALE GENOMIC DNA]</scope>
    <source>
        <strain evidence="2">CGMCC 1.10131</strain>
    </source>
</reference>
<comment type="caution">
    <text evidence="1">The sequence shown here is derived from an EMBL/GenBank/DDBJ whole genome shotgun (WGS) entry which is preliminary data.</text>
</comment>
<proteinExistence type="predicted"/>